<organism evidence="1">
    <name type="scientific">Arundo donax</name>
    <name type="common">Giant reed</name>
    <name type="synonym">Donax arundinaceus</name>
    <dbReference type="NCBI Taxonomy" id="35708"/>
    <lineage>
        <taxon>Eukaryota</taxon>
        <taxon>Viridiplantae</taxon>
        <taxon>Streptophyta</taxon>
        <taxon>Embryophyta</taxon>
        <taxon>Tracheophyta</taxon>
        <taxon>Spermatophyta</taxon>
        <taxon>Magnoliopsida</taxon>
        <taxon>Liliopsida</taxon>
        <taxon>Poales</taxon>
        <taxon>Poaceae</taxon>
        <taxon>PACMAD clade</taxon>
        <taxon>Arundinoideae</taxon>
        <taxon>Arundineae</taxon>
        <taxon>Arundo</taxon>
    </lineage>
</organism>
<accession>A0A0A8XMZ5</accession>
<sequence>MDSRWPDPTSGPPFPSRSSIHVAPSPWSVEPQAIHPLTVALLRPCGVVAVVLPRLLCTVRCRPCSTGGLAVAGSDFGVTAPVTLLRPRHAIAVEPQSAPLPSPVHGASLSTWRRRCGPRPCASHLRLKPQVSLPYPHRAASVATSRKDQ</sequence>
<reference evidence="1" key="2">
    <citation type="journal article" date="2015" name="Data Brief">
        <title>Shoot transcriptome of the giant reed, Arundo donax.</title>
        <authorList>
            <person name="Barrero R.A."/>
            <person name="Guerrero F.D."/>
            <person name="Moolhuijzen P."/>
            <person name="Goolsby J.A."/>
            <person name="Tidwell J."/>
            <person name="Bellgard S.E."/>
            <person name="Bellgard M.I."/>
        </authorList>
    </citation>
    <scope>NUCLEOTIDE SEQUENCE</scope>
    <source>
        <tissue evidence="1">Shoot tissue taken approximately 20 cm above the soil surface</tissue>
    </source>
</reference>
<dbReference type="AlphaFoldDB" id="A0A0A8XMZ5"/>
<reference evidence="1" key="1">
    <citation type="submission" date="2014-09" db="EMBL/GenBank/DDBJ databases">
        <authorList>
            <person name="Magalhaes I.L.F."/>
            <person name="Oliveira U."/>
            <person name="Santos F.R."/>
            <person name="Vidigal T.H.D.A."/>
            <person name="Brescovit A.D."/>
            <person name="Santos A.J."/>
        </authorList>
    </citation>
    <scope>NUCLEOTIDE SEQUENCE</scope>
    <source>
        <tissue evidence="1">Shoot tissue taken approximately 20 cm above the soil surface</tissue>
    </source>
</reference>
<protein>
    <submittedName>
        <fullName evidence="1">Uncharacterized protein</fullName>
    </submittedName>
</protein>
<evidence type="ECO:0000313" key="1">
    <source>
        <dbReference type="EMBL" id="JAD14451.1"/>
    </source>
</evidence>
<dbReference type="EMBL" id="GBRH01283444">
    <property type="protein sequence ID" value="JAD14451.1"/>
    <property type="molecule type" value="Transcribed_RNA"/>
</dbReference>
<name>A0A0A8XMZ5_ARUDO</name>
<proteinExistence type="predicted"/>